<evidence type="ECO:0000313" key="4">
    <source>
        <dbReference type="Proteomes" id="UP000199514"/>
    </source>
</evidence>
<feature type="transmembrane region" description="Helical" evidence="2">
    <location>
        <begin position="92"/>
        <end position="111"/>
    </location>
</feature>
<dbReference type="EMBL" id="FOLE01000009">
    <property type="protein sequence ID" value="SFC75777.1"/>
    <property type="molecule type" value="Genomic_DNA"/>
</dbReference>
<keyword evidence="2" id="KW-1133">Transmembrane helix</keyword>
<feature type="transmembrane region" description="Helical" evidence="2">
    <location>
        <begin position="148"/>
        <end position="165"/>
    </location>
</feature>
<dbReference type="OrthoDB" id="973593at2"/>
<dbReference type="RefSeq" id="WP_091514628.1">
    <property type="nucleotide sequence ID" value="NZ_FOLE01000009.1"/>
</dbReference>
<dbReference type="PROSITE" id="PS50005">
    <property type="entry name" value="TPR"/>
    <property type="match status" value="1"/>
</dbReference>
<proteinExistence type="predicted"/>
<name>A0A1I1LRB2_9BACT</name>
<dbReference type="STRING" id="927664.SAMN05421780_109104"/>
<feature type="transmembrane region" description="Helical" evidence="2">
    <location>
        <begin position="278"/>
        <end position="297"/>
    </location>
</feature>
<dbReference type="SUPFAM" id="SSF48452">
    <property type="entry name" value="TPR-like"/>
    <property type="match status" value="1"/>
</dbReference>
<protein>
    <recommendedName>
        <fullName evidence="5">Tetratricopeptide repeat-containing protein</fullName>
    </recommendedName>
</protein>
<evidence type="ECO:0000313" key="3">
    <source>
        <dbReference type="EMBL" id="SFC75777.1"/>
    </source>
</evidence>
<feature type="transmembrane region" description="Helical" evidence="2">
    <location>
        <begin position="347"/>
        <end position="364"/>
    </location>
</feature>
<dbReference type="Gene3D" id="1.25.40.10">
    <property type="entry name" value="Tetratricopeptide repeat domain"/>
    <property type="match status" value="1"/>
</dbReference>
<feature type="transmembrane region" description="Helical" evidence="2">
    <location>
        <begin position="385"/>
        <end position="406"/>
    </location>
</feature>
<feature type="transmembrane region" description="Helical" evidence="2">
    <location>
        <begin position="247"/>
        <end position="266"/>
    </location>
</feature>
<keyword evidence="1" id="KW-0802">TPR repeat</keyword>
<dbReference type="InterPro" id="IPR011990">
    <property type="entry name" value="TPR-like_helical_dom_sf"/>
</dbReference>
<sequence>MQQLFFWQAWPQPQRRLFVSLLVLFVAVMGYYLYGYYVGTPTAIPLQLETATATMRVPLDAFPRSLFTQVVETDSYYVTQRFAAGALQVSPLAARVYLALLLAGVVLIVSAISDFTRLWYYVGITAIIAFFAYLRLDILGIFGLDNQIPLGVVLVLFGGLSYYFHAFAPHTNLYKRVVVFALLAVALSAVVLYGATVPNPELYLANYGLAVPLVLALLFVALVAFDIPAVFYVLMTDSKAQGKSNNMLNFSILMVLYLGNLLLLHLRNRMVWSMDMVYFNMFWLLIVSAVVGLWHFQKKEVLYKSIMRFAPTGAVFFVGLAVVAFATIAYAFTSANDPLVEVFEDAVLYSHLSFGTAFFIYVFVNYSDIMNRAAKAHRVMYEPRYMPVLGVQLLGLTGVFVFVVAASRFQYYQSKAAYYNGLGDTYYAFGDMPLAQKFYEEALANEYQNHHSNYAIASIYQKQEDPIRAAAYYKQALRKKPTEQTFVGLSNYYLNTKQVIEAMFTLREGLREFPESGVLYNNLALAYMETKFADSAAHYFGKAEEYGFADKQFKPVPQTNLLGFLARRDLAKTLDSIPYLPEYFNYTPYQTNRLALLNLAQKPDAKAFDAKTHLPDTTLDAVTFGYLFNVAINAVQRADTAAAPVLQSLRVKNANADYSSKLKFAQAINYYYAGQHLKGYDLLAQLDLSYNEDATSYTEMHAQWLSQQQAWPLVVKAYFRLLNSTDANSVINYAMALAENGELERSLSYWQKIAAADTSNEVAKIMNNILTKTSETELAGMAESSRLLALHYRKAQMSEQLRAKVLASFTDVNYKVMAACELADFYAKENQPEALADVLRTAELNASNADQKTRNEYHFRDLKYRQVAQTDGNILRNAIANEPRNIWHAQWNPYFEAMAAYKLKQPQAKTLFAKALESTPFDEQVILDVCAALNAEGDKQAAYDALVNALNTNPRADKVRQEYVLQCFRLNMDILTDDEIAKLKNYLKPAEFEQFMKKVATFTAS</sequence>
<reference evidence="3 4" key="1">
    <citation type="submission" date="2016-10" db="EMBL/GenBank/DDBJ databases">
        <authorList>
            <person name="de Groot N.N."/>
        </authorList>
    </citation>
    <scope>NUCLEOTIDE SEQUENCE [LARGE SCALE GENOMIC DNA]</scope>
    <source>
        <strain evidence="3 4">DSM 6793</strain>
    </source>
</reference>
<dbReference type="AlphaFoldDB" id="A0A1I1LRB2"/>
<feature type="transmembrane region" description="Helical" evidence="2">
    <location>
        <begin position="118"/>
        <end position="136"/>
    </location>
</feature>
<evidence type="ECO:0000256" key="2">
    <source>
        <dbReference type="SAM" id="Phobius"/>
    </source>
</evidence>
<feature type="repeat" description="TPR" evidence="1">
    <location>
        <begin position="416"/>
        <end position="449"/>
    </location>
</feature>
<organism evidence="3 4">
    <name type="scientific">Flexibacter flexilis DSM 6793</name>
    <dbReference type="NCBI Taxonomy" id="927664"/>
    <lineage>
        <taxon>Bacteria</taxon>
        <taxon>Pseudomonadati</taxon>
        <taxon>Bacteroidota</taxon>
        <taxon>Cytophagia</taxon>
        <taxon>Cytophagales</taxon>
        <taxon>Flexibacteraceae</taxon>
        <taxon>Flexibacter</taxon>
    </lineage>
</organism>
<accession>A0A1I1LRB2</accession>
<keyword evidence="4" id="KW-1185">Reference proteome</keyword>
<dbReference type="Proteomes" id="UP000199514">
    <property type="component" value="Unassembled WGS sequence"/>
</dbReference>
<dbReference type="InterPro" id="IPR019734">
    <property type="entry name" value="TPR_rpt"/>
</dbReference>
<feature type="transmembrane region" description="Helical" evidence="2">
    <location>
        <begin position="177"/>
        <end position="195"/>
    </location>
</feature>
<evidence type="ECO:0000256" key="1">
    <source>
        <dbReference type="PROSITE-ProRule" id="PRU00339"/>
    </source>
</evidence>
<feature type="transmembrane region" description="Helical" evidence="2">
    <location>
        <begin position="207"/>
        <end position="235"/>
    </location>
</feature>
<feature type="transmembrane region" description="Helical" evidence="2">
    <location>
        <begin position="17"/>
        <end position="37"/>
    </location>
</feature>
<dbReference type="SMART" id="SM00028">
    <property type="entry name" value="TPR"/>
    <property type="match status" value="3"/>
</dbReference>
<evidence type="ECO:0008006" key="5">
    <source>
        <dbReference type="Google" id="ProtNLM"/>
    </source>
</evidence>
<keyword evidence="2" id="KW-0472">Membrane</keyword>
<feature type="transmembrane region" description="Helical" evidence="2">
    <location>
        <begin position="309"/>
        <end position="332"/>
    </location>
</feature>
<keyword evidence="2" id="KW-0812">Transmembrane</keyword>
<gene>
    <name evidence="3" type="ORF">SAMN05421780_109104</name>
</gene>